<comment type="caution">
    <text evidence="2">The sequence shown here is derived from an EMBL/GenBank/DDBJ whole genome shotgun (WGS) entry which is preliminary data.</text>
</comment>
<name>A0ABT1G1S4_9CORY</name>
<proteinExistence type="predicted"/>
<dbReference type="Gene3D" id="3.40.50.12080">
    <property type="match status" value="2"/>
</dbReference>
<gene>
    <name evidence="2" type="ORF">M5J20_01700</name>
</gene>
<protein>
    <submittedName>
        <fullName evidence="2">WcbI family polysaccharide biosynthesis putative acetyltransferase</fullName>
    </submittedName>
</protein>
<accession>A0ABT1G1S4</accession>
<evidence type="ECO:0000259" key="1">
    <source>
        <dbReference type="Pfam" id="PF18588"/>
    </source>
</evidence>
<dbReference type="Proteomes" id="UP001204000">
    <property type="component" value="Unassembled WGS sequence"/>
</dbReference>
<evidence type="ECO:0000313" key="3">
    <source>
        <dbReference type="Proteomes" id="UP001204000"/>
    </source>
</evidence>
<dbReference type="RefSeq" id="WP_253575713.1">
    <property type="nucleotide sequence ID" value="NZ_JAMFTQ010000001.1"/>
</dbReference>
<sequence length="285" mass="31407">MPVLTVVGNCQAESTRRLLMSTGEFESERIKPVHEIEPEDLGWFTELLARTDVLVTQPIRDDYRGVPVGTSQMLAHLPRGARHVVVPVMRFDGLMPYQAIIRNPENTSENPPVVPYHDLRILAAAARGLDNPANPEPSPEALRRAAAMSVEQISIREHAHGSVVISDYLATSPVWHTVNHPDNASLAVLATRVLRELGISADPLLPDYEMLGQLDAPINAPSAAALGVAVTGRDEWRDRSTGRIDAFEIASAQLEYYRRRPSVVEHGLVRHAERIANLGLLEARP</sequence>
<keyword evidence="3" id="KW-1185">Reference proteome</keyword>
<feature type="domain" description="Polysaccharide biosynthesis enzyme WcbI" evidence="1">
    <location>
        <begin position="4"/>
        <end position="201"/>
    </location>
</feature>
<dbReference type="EMBL" id="JAMFTQ010000001">
    <property type="protein sequence ID" value="MCP1386913.1"/>
    <property type="molecule type" value="Genomic_DNA"/>
</dbReference>
<organism evidence="2 3">
    <name type="scientific">Corynebacterium stercoris</name>
    <dbReference type="NCBI Taxonomy" id="2943490"/>
    <lineage>
        <taxon>Bacteria</taxon>
        <taxon>Bacillati</taxon>
        <taxon>Actinomycetota</taxon>
        <taxon>Actinomycetes</taxon>
        <taxon>Mycobacteriales</taxon>
        <taxon>Corynebacteriaceae</taxon>
        <taxon>Corynebacterium</taxon>
    </lineage>
</organism>
<dbReference type="Pfam" id="PF18588">
    <property type="entry name" value="WcbI"/>
    <property type="match status" value="1"/>
</dbReference>
<evidence type="ECO:0000313" key="2">
    <source>
        <dbReference type="EMBL" id="MCP1386913.1"/>
    </source>
</evidence>
<dbReference type="InterPro" id="IPR041307">
    <property type="entry name" value="WcbI"/>
</dbReference>
<reference evidence="2" key="1">
    <citation type="submission" date="2022-05" db="EMBL/GenBank/DDBJ databases">
        <title>Corynebacterium sp. TA-R-1 sp. nov., isolated from human feces.</title>
        <authorList>
            <person name="Shamsuzzaman M."/>
            <person name="Dahal R.H."/>
        </authorList>
    </citation>
    <scope>NUCLEOTIDE SEQUENCE</scope>
    <source>
        <strain evidence="2">TA-R-1</strain>
    </source>
</reference>